<proteinExistence type="predicted"/>
<evidence type="ECO:0000256" key="1">
    <source>
        <dbReference type="SAM" id="Coils"/>
    </source>
</evidence>
<accession>A0A9X4EST8</accession>
<dbReference type="Proteomes" id="UP001149303">
    <property type="component" value="Unassembled WGS sequence"/>
</dbReference>
<keyword evidence="3" id="KW-1185">Reference proteome</keyword>
<keyword evidence="1" id="KW-0175">Coiled coil</keyword>
<feature type="coiled-coil region" evidence="1">
    <location>
        <begin position="30"/>
        <end position="64"/>
    </location>
</feature>
<dbReference type="AlphaFoldDB" id="A0A9X4EST8"/>
<gene>
    <name evidence="2" type="ORF">LCI24_12425</name>
</gene>
<evidence type="ECO:0000313" key="2">
    <source>
        <dbReference type="EMBL" id="MDE1207600.1"/>
    </source>
</evidence>
<dbReference type="EMBL" id="JAIWJY010000008">
    <property type="protein sequence ID" value="MDE1207600.1"/>
    <property type="molecule type" value="Genomic_DNA"/>
</dbReference>
<protein>
    <submittedName>
        <fullName evidence="2">Uncharacterized protein</fullName>
    </submittedName>
</protein>
<evidence type="ECO:0000313" key="3">
    <source>
        <dbReference type="Proteomes" id="UP001149303"/>
    </source>
</evidence>
<organism evidence="2 3">
    <name type="scientific">Tenacibaculum larymnensis</name>
    <dbReference type="NCBI Taxonomy" id="2878201"/>
    <lineage>
        <taxon>Bacteria</taxon>
        <taxon>Pseudomonadati</taxon>
        <taxon>Bacteroidota</taxon>
        <taxon>Flavobacteriia</taxon>
        <taxon>Flavobacteriales</taxon>
        <taxon>Flavobacteriaceae</taxon>
        <taxon>Tenacibaculum</taxon>
    </lineage>
</organism>
<dbReference type="RefSeq" id="WP_274640656.1">
    <property type="nucleotide sequence ID" value="NZ_JAIWJY010000008.1"/>
</dbReference>
<comment type="caution">
    <text evidence="2">The sequence shown here is derived from an EMBL/GenBank/DDBJ whole genome shotgun (WGS) entry which is preliminary data.</text>
</comment>
<name>A0A9X4EST8_9FLAO</name>
<sequence>MKTLSTCLALFFYVLCINGQTQTINCELEIKKLRSTYENYNKTLEEKKQEIAETKKSITQESLDKLSTLIKDRKAYIDSLNLTYAKFTSYKNVCTNIPADSIASWFPYKEPPTRETIAKEAEQEETVEEPVTYSYFNENIIISEDINGAEKTSREKKVFNQVLKQVNQEAYFGDITIPKEGQEFCFYKKKSSNDTINKSDPVRLPLKKYKFKKIDIEIRDGSLADIQVLVEYKGSLLLFENYVGVSFLRYGYWASENFLFYSQKQPTTNVDEKEFENLRIRLSDVLMYKYKIGNNYVPHDLTLELPKEDIDGNKTNLTAPATYQIKQDTYLDKIVELRAYTDFLALFGESDNGLVQLEGSAKFYVFPFSRQIFSSSMQYEFLKSITPYVHYAKFEEDKGLVTATGGVIGNTLDLVEKRFLTVGGEVNFFEVYQKNYPMKMNFFGTIDYNLTRVQNDTQGVENLKALSYGGGISLSSKRFNNFGFNYKLGLHWFDYKSYNGSSAIDLDFKVPVVKNQAEVFYHPNKNPNQAIFARLVTYNYKGSESDEAFYQFQFGYKFSIGSRTVKK</sequence>
<reference evidence="2" key="1">
    <citation type="submission" date="2021-09" db="EMBL/GenBank/DDBJ databases">
        <authorList>
            <person name="Smyrli M."/>
        </authorList>
    </citation>
    <scope>NUCLEOTIDE SEQUENCE</scope>
    <source>
        <strain evidence="2">LAR25</strain>
    </source>
</reference>